<accession>A0A317UJX0</accession>
<feature type="non-terminal residue" evidence="2">
    <location>
        <position position="1"/>
    </location>
</feature>
<dbReference type="AlphaFoldDB" id="A0A317UJX0"/>
<comment type="caution">
    <text evidence="2">The sequence shown here is derived from an EMBL/GenBank/DDBJ whole genome shotgun (WGS) entry which is preliminary data.</text>
</comment>
<evidence type="ECO:0000313" key="3">
    <source>
        <dbReference type="Proteomes" id="UP000246171"/>
    </source>
</evidence>
<keyword evidence="1" id="KW-0812">Transmembrane</keyword>
<feature type="non-terminal residue" evidence="2">
    <location>
        <position position="94"/>
    </location>
</feature>
<dbReference type="RefSeq" id="XP_025381775.1">
    <property type="nucleotide sequence ID" value="XM_025527124.1"/>
</dbReference>
<proteinExistence type="predicted"/>
<name>A0A317UJX0_ASPEC</name>
<dbReference type="Proteomes" id="UP000246171">
    <property type="component" value="Unassembled WGS sequence"/>
</dbReference>
<evidence type="ECO:0000313" key="2">
    <source>
        <dbReference type="EMBL" id="PWY61685.1"/>
    </source>
</evidence>
<dbReference type="VEuPathDB" id="FungiDB:BO83DRAFT_298964"/>
<gene>
    <name evidence="2" type="ORF">BO83DRAFT_298964</name>
</gene>
<dbReference type="GeneID" id="37049086"/>
<reference evidence="2" key="1">
    <citation type="submission" date="2016-12" db="EMBL/GenBank/DDBJ databases">
        <title>The genomes of Aspergillus section Nigri reveals drivers in fungal speciation.</title>
        <authorList>
            <consortium name="DOE Joint Genome Institute"/>
            <person name="Vesth T.C."/>
            <person name="Nybo J."/>
            <person name="Theobald S."/>
            <person name="Brandl J."/>
            <person name="Frisvad J.C."/>
            <person name="Nielsen K.F."/>
            <person name="Lyhne E.K."/>
            <person name="Kogle M.E."/>
            <person name="Kuo A."/>
            <person name="Riley R."/>
            <person name="Clum A."/>
            <person name="Nolan M."/>
            <person name="Lipzen A."/>
            <person name="Salamov A."/>
            <person name="Henrissat B."/>
            <person name="Wiebenga A."/>
            <person name="De vries R.P."/>
            <person name="Grigoriev I.V."/>
            <person name="Mortensen U.H."/>
            <person name="Andersen M.R."/>
            <person name="Baker S.E."/>
        </authorList>
    </citation>
    <scope>NUCLEOTIDE SEQUENCE</scope>
    <source>
        <strain evidence="2">CBS 122712</strain>
    </source>
</reference>
<feature type="transmembrane region" description="Helical" evidence="1">
    <location>
        <begin position="12"/>
        <end position="31"/>
    </location>
</feature>
<keyword evidence="1" id="KW-0472">Membrane</keyword>
<organism evidence="2 3">
    <name type="scientific">Aspergillus eucalypticola (strain CBS 122712 / IBT 29274)</name>
    <dbReference type="NCBI Taxonomy" id="1448314"/>
    <lineage>
        <taxon>Eukaryota</taxon>
        <taxon>Fungi</taxon>
        <taxon>Dikarya</taxon>
        <taxon>Ascomycota</taxon>
        <taxon>Pezizomycotina</taxon>
        <taxon>Eurotiomycetes</taxon>
        <taxon>Eurotiomycetidae</taxon>
        <taxon>Eurotiales</taxon>
        <taxon>Aspergillaceae</taxon>
        <taxon>Aspergillus</taxon>
        <taxon>Aspergillus subgen. Circumdati</taxon>
    </lineage>
</organism>
<keyword evidence="3" id="KW-1185">Reference proteome</keyword>
<protein>
    <submittedName>
        <fullName evidence="2">Uncharacterized protein</fullName>
    </submittedName>
</protein>
<evidence type="ECO:0000256" key="1">
    <source>
        <dbReference type="SAM" id="Phobius"/>
    </source>
</evidence>
<keyword evidence="1" id="KW-1133">Transmembrane helix</keyword>
<sequence length="94" mass="11401">IVYKPGGGLYLYINYNKINILMYITFYLILFNHKIIDRLKNIKILIKNKIIEIIYNIRYNCIRVIGNDIYIILYKLFDNTYIIYLDNVLIFLLN</sequence>
<dbReference type="EMBL" id="MSFU01000064">
    <property type="protein sequence ID" value="PWY61685.1"/>
    <property type="molecule type" value="Genomic_DNA"/>
</dbReference>